<dbReference type="PANTHER" id="PTHR31973:SF187">
    <property type="entry name" value="MUTATOR TRANSPOSASE MUDRA PROTEIN"/>
    <property type="match status" value="1"/>
</dbReference>
<dbReference type="EMBL" id="JXTC01000023">
    <property type="protein sequence ID" value="PON98601.1"/>
    <property type="molecule type" value="Genomic_DNA"/>
</dbReference>
<dbReference type="Proteomes" id="UP000237000">
    <property type="component" value="Unassembled WGS sequence"/>
</dbReference>
<evidence type="ECO:0000313" key="1">
    <source>
        <dbReference type="EMBL" id="PON98601.1"/>
    </source>
</evidence>
<dbReference type="InParanoid" id="A0A2P5FLD0"/>
<gene>
    <name evidence="1" type="ORF">TorRG33x02_055010</name>
</gene>
<evidence type="ECO:0000313" key="2">
    <source>
        <dbReference type="Proteomes" id="UP000237000"/>
    </source>
</evidence>
<name>A0A2P5FLD0_TREOI</name>
<accession>A0A2P5FLD0</accession>
<dbReference type="AlphaFoldDB" id="A0A2P5FLD0"/>
<comment type="caution">
    <text evidence="1">The sequence shown here is derived from an EMBL/GenBank/DDBJ whole genome shotgun (WGS) entry which is preliminary data.</text>
</comment>
<feature type="non-terminal residue" evidence="1">
    <location>
        <position position="1"/>
    </location>
</feature>
<dbReference type="STRING" id="63057.A0A2P5FLD0"/>
<dbReference type="OrthoDB" id="1164070at2759"/>
<keyword evidence="2" id="KW-1185">Reference proteome</keyword>
<reference evidence="2" key="1">
    <citation type="submission" date="2016-06" db="EMBL/GenBank/DDBJ databases">
        <title>Parallel loss of symbiosis genes in relatives of nitrogen-fixing non-legume Parasponia.</title>
        <authorList>
            <person name="Van Velzen R."/>
            <person name="Holmer R."/>
            <person name="Bu F."/>
            <person name="Rutten L."/>
            <person name="Van Zeijl A."/>
            <person name="Liu W."/>
            <person name="Santuari L."/>
            <person name="Cao Q."/>
            <person name="Sharma T."/>
            <person name="Shen D."/>
            <person name="Roswanjaya Y."/>
            <person name="Wardhani T."/>
            <person name="Kalhor M.S."/>
            <person name="Jansen J."/>
            <person name="Van den Hoogen J."/>
            <person name="Gungor B."/>
            <person name="Hartog M."/>
            <person name="Hontelez J."/>
            <person name="Verver J."/>
            <person name="Yang W.-C."/>
            <person name="Schijlen E."/>
            <person name="Repin R."/>
            <person name="Schilthuizen M."/>
            <person name="Schranz E."/>
            <person name="Heidstra R."/>
            <person name="Miyata K."/>
            <person name="Fedorova E."/>
            <person name="Kohlen W."/>
            <person name="Bisseling T."/>
            <person name="Smit S."/>
            <person name="Geurts R."/>
        </authorList>
    </citation>
    <scope>NUCLEOTIDE SEQUENCE [LARGE SCALE GENOMIC DNA]</scope>
    <source>
        <strain evidence="2">cv. RG33-2</strain>
    </source>
</reference>
<sequence length="121" mass="14103">ETALETHFRGAEIRFCVRHLHANFKKQHPGLLLKQMLWATARATTNEEWIRRMNELKAVDERAHAWLSAKKPSEWIRSAFSEGVKCDILLNNISESFNSSILDARDKAIVALLEKIRFWLM</sequence>
<dbReference type="PANTHER" id="PTHR31973">
    <property type="entry name" value="POLYPROTEIN, PUTATIVE-RELATED"/>
    <property type="match status" value="1"/>
</dbReference>
<organism evidence="1 2">
    <name type="scientific">Trema orientale</name>
    <name type="common">Charcoal tree</name>
    <name type="synonym">Celtis orientalis</name>
    <dbReference type="NCBI Taxonomy" id="63057"/>
    <lineage>
        <taxon>Eukaryota</taxon>
        <taxon>Viridiplantae</taxon>
        <taxon>Streptophyta</taxon>
        <taxon>Embryophyta</taxon>
        <taxon>Tracheophyta</taxon>
        <taxon>Spermatophyta</taxon>
        <taxon>Magnoliopsida</taxon>
        <taxon>eudicotyledons</taxon>
        <taxon>Gunneridae</taxon>
        <taxon>Pentapetalae</taxon>
        <taxon>rosids</taxon>
        <taxon>fabids</taxon>
        <taxon>Rosales</taxon>
        <taxon>Cannabaceae</taxon>
        <taxon>Trema</taxon>
    </lineage>
</organism>
<proteinExistence type="predicted"/>
<protein>
    <submittedName>
        <fullName evidence="1">Uncharacterized protein</fullName>
    </submittedName>
</protein>